<feature type="compositionally biased region" description="Basic and acidic residues" evidence="10">
    <location>
        <begin position="12"/>
        <end position="21"/>
    </location>
</feature>
<comment type="subcellular location">
    <subcellularLocation>
        <location evidence="9">Membrane</location>
        <topology evidence="9">Multi-pass membrane protein</topology>
    </subcellularLocation>
    <subcellularLocation>
        <location evidence="1">Mitochondrion inner membrane</location>
        <topology evidence="1">Multi-pass membrane protein</topology>
    </subcellularLocation>
</comment>
<feature type="transmembrane region" description="Helical" evidence="11">
    <location>
        <begin position="746"/>
        <end position="769"/>
    </location>
</feature>
<dbReference type="EMBL" id="CP059670">
    <property type="protein sequence ID" value="QRW25414.1"/>
    <property type="molecule type" value="Genomic_DNA"/>
</dbReference>
<feature type="region of interest" description="Disordered" evidence="10">
    <location>
        <begin position="377"/>
        <end position="410"/>
    </location>
</feature>
<evidence type="ECO:0000256" key="11">
    <source>
        <dbReference type="SAM" id="Phobius"/>
    </source>
</evidence>
<keyword evidence="7" id="KW-0496">Mitochondrion</keyword>
<feature type="compositionally biased region" description="Basic and acidic residues" evidence="10">
    <location>
        <begin position="809"/>
        <end position="826"/>
    </location>
</feature>
<comment type="similarity">
    <text evidence="2 9">Belongs to the OXA1/ALB3/YidC family.</text>
</comment>
<dbReference type="InterPro" id="IPR028055">
    <property type="entry name" value="YidC/Oxa/ALB_C"/>
</dbReference>
<protein>
    <submittedName>
        <fullName evidence="13">Inner membrane protein, 60 kDa</fullName>
    </submittedName>
</protein>
<evidence type="ECO:0000256" key="10">
    <source>
        <dbReference type="SAM" id="MobiDB-lite"/>
    </source>
</evidence>
<sequence length="836" mass="88893">MTVHSSPDMDELSAHSAEDQHTPPPVEPTPAYTPRPTAVEQTLVRGPPTAAELTSVLSYNAKRFSVSFGGQPATRSAAQGPEYSRGSKVRGTVRLGEKYLDRIGSVELKIIGTIKLSIHDSGSPIPHFSTIPFWPLPQTYVDTWGHPPTRRTRPLPPTYELTIVDVPGLTARVRYEAIVVVRWKWKGLVGRKESLSTPFTYVPYAPHPHHTHTSVISTLKSCPGEWASYTERVPTRSPDIGEIMSSLVLPTPPLHPLSQAIPFHFQLSAECPPPTRRGRRLSISSGTSKLSASKPSAAAANTNTNTTTNAGPGPSKQPNIPIALLAEPAVLRLQIQRQISVDVRGARALRVICGGVGRMERVVLGSRRSGCEVVYEGQVSGPGGNSNISSGSGSSGSSPGSNGAPPAYTSLRRTNSLRSVLSAGTTGGATSIMGPLPPGVERVKDYEGGKDWFAIAWEGSVTPEKDVLQDSVAVALWGSSKPTTPAPTQPSPDTTTPEPVESVAGIDAPVSPPIEVTQAEPNIISPDVTSSTLDALSSSPAAHQLGDFAANGFGGAWPSGWVQTALEFLHVQTGLPWWASIFLLTAIVRTSLLPLNLKLVGNASRLARVQPQLAVLTDQIKRARDAGDSAALQHAGFRAQKLLESAGANPFKGLLGPLVQMPVALSFFFGIRNVCNAGLPTLKEGGIGWFTDLTVADPTWALPILSSASMLILLETSAIDAQAGAAGHTRNFFRVLSLITIPIVSYLPAGVLVYFVANGVFMLIQNALVKVPSIRKRYNIVDKPAPPPGAKVTTAPTFTDSLRALRDGVKDAARKAREQQEAEARARARANPGKRN</sequence>
<dbReference type="Proteomes" id="UP000650533">
    <property type="component" value="Chromosome 13"/>
</dbReference>
<keyword evidence="3 9" id="KW-0812">Transmembrane</keyword>
<dbReference type="PANTHER" id="PTHR12428">
    <property type="entry name" value="OXA1"/>
    <property type="match status" value="1"/>
</dbReference>
<feature type="domain" description="Membrane insertase YidC/Oxa/ALB C-terminal" evidence="12">
    <location>
        <begin position="577"/>
        <end position="769"/>
    </location>
</feature>
<feature type="compositionally biased region" description="Low complexity" evidence="10">
    <location>
        <begin position="385"/>
        <end position="403"/>
    </location>
</feature>
<proteinExistence type="inferred from homology"/>
<dbReference type="GeneID" id="67029642"/>
<feature type="compositionally biased region" description="Polar residues" evidence="10">
    <location>
        <begin position="282"/>
        <end position="294"/>
    </location>
</feature>
<dbReference type="Pfam" id="PF02096">
    <property type="entry name" value="60KD_IMP"/>
    <property type="match status" value="1"/>
</dbReference>
<keyword evidence="5" id="KW-0809">Transit peptide</keyword>
<dbReference type="RefSeq" id="XP_043185651.1">
    <property type="nucleotide sequence ID" value="XM_043327179.1"/>
</dbReference>
<gene>
    <name evidence="13" type="ORF">RhiXN_07363</name>
</gene>
<dbReference type="GO" id="GO:0032979">
    <property type="term" value="P:protein insertion into mitochondrial inner membrane from matrix"/>
    <property type="evidence" value="ECO:0007669"/>
    <property type="project" value="TreeGrafter"/>
</dbReference>
<feature type="compositionally biased region" description="Pro residues" evidence="10">
    <location>
        <begin position="22"/>
        <end position="33"/>
    </location>
</feature>
<dbReference type="AlphaFoldDB" id="A0A8H8P4K3"/>
<dbReference type="CDD" id="cd20069">
    <property type="entry name" value="5TM_Oxa1-like"/>
    <property type="match status" value="1"/>
</dbReference>
<evidence type="ECO:0000256" key="7">
    <source>
        <dbReference type="ARBA" id="ARBA00023128"/>
    </source>
</evidence>
<dbReference type="GO" id="GO:0032977">
    <property type="term" value="F:membrane insertase activity"/>
    <property type="evidence" value="ECO:0007669"/>
    <property type="project" value="InterPro"/>
</dbReference>
<evidence type="ECO:0000259" key="12">
    <source>
        <dbReference type="Pfam" id="PF02096"/>
    </source>
</evidence>
<feature type="region of interest" description="Disordered" evidence="10">
    <location>
        <begin position="271"/>
        <end position="320"/>
    </location>
</feature>
<evidence type="ECO:0000256" key="1">
    <source>
        <dbReference type="ARBA" id="ARBA00004448"/>
    </source>
</evidence>
<feature type="region of interest" description="Disordered" evidence="10">
    <location>
        <begin position="478"/>
        <end position="506"/>
    </location>
</feature>
<dbReference type="KEGG" id="rsx:RhiXN_07363"/>
<feature type="region of interest" description="Disordered" evidence="10">
    <location>
        <begin position="1"/>
        <end position="34"/>
    </location>
</feature>
<feature type="compositionally biased region" description="Low complexity" evidence="10">
    <location>
        <begin position="297"/>
        <end position="310"/>
    </location>
</feature>
<evidence type="ECO:0000256" key="5">
    <source>
        <dbReference type="ARBA" id="ARBA00022946"/>
    </source>
</evidence>
<keyword evidence="8 11" id="KW-0472">Membrane</keyword>
<keyword evidence="6 11" id="KW-1133">Transmembrane helix</keyword>
<evidence type="ECO:0000256" key="9">
    <source>
        <dbReference type="RuleBase" id="RU003945"/>
    </source>
</evidence>
<evidence type="ECO:0000256" key="6">
    <source>
        <dbReference type="ARBA" id="ARBA00022989"/>
    </source>
</evidence>
<name>A0A8H8P4K3_9AGAM</name>
<feature type="region of interest" description="Disordered" evidence="10">
    <location>
        <begin position="809"/>
        <end position="836"/>
    </location>
</feature>
<dbReference type="InterPro" id="IPR001708">
    <property type="entry name" value="YidC/ALB3/OXA1/COX18"/>
</dbReference>
<dbReference type="PANTHER" id="PTHR12428:SF66">
    <property type="entry name" value="MITOCHONDRIAL INNER MEMBRANE PROTEIN OXA1L"/>
    <property type="match status" value="1"/>
</dbReference>
<evidence type="ECO:0000256" key="4">
    <source>
        <dbReference type="ARBA" id="ARBA00022792"/>
    </source>
</evidence>
<evidence type="ECO:0000313" key="13">
    <source>
        <dbReference type="EMBL" id="QRW25414.1"/>
    </source>
</evidence>
<reference evidence="13" key="1">
    <citation type="submission" date="2020-05" db="EMBL/GenBank/DDBJ databases">
        <title>Evolutionary and genomic comparisons of hybrid uninucleate and nonhybrid Rhizoctonia fungi.</title>
        <authorList>
            <person name="Li C."/>
            <person name="Chen X."/>
        </authorList>
    </citation>
    <scope>NUCLEOTIDE SEQUENCE</scope>
    <source>
        <strain evidence="13">AG-1 IA</strain>
    </source>
</reference>
<accession>A0A8H8P4K3</accession>
<evidence type="ECO:0000313" key="14">
    <source>
        <dbReference type="Proteomes" id="UP000650533"/>
    </source>
</evidence>
<keyword evidence="4" id="KW-0999">Mitochondrion inner membrane</keyword>
<organism evidence="13 14">
    <name type="scientific">Rhizoctonia solani</name>
    <dbReference type="NCBI Taxonomy" id="456999"/>
    <lineage>
        <taxon>Eukaryota</taxon>
        <taxon>Fungi</taxon>
        <taxon>Dikarya</taxon>
        <taxon>Basidiomycota</taxon>
        <taxon>Agaricomycotina</taxon>
        <taxon>Agaricomycetes</taxon>
        <taxon>Cantharellales</taxon>
        <taxon>Ceratobasidiaceae</taxon>
        <taxon>Rhizoctonia</taxon>
    </lineage>
</organism>
<dbReference type="GO" id="GO:0005743">
    <property type="term" value="C:mitochondrial inner membrane"/>
    <property type="evidence" value="ECO:0007669"/>
    <property type="project" value="UniProtKB-SubCell"/>
</dbReference>
<evidence type="ECO:0000256" key="8">
    <source>
        <dbReference type="ARBA" id="ARBA00023136"/>
    </source>
</evidence>
<evidence type="ECO:0000256" key="2">
    <source>
        <dbReference type="ARBA" id="ARBA00009877"/>
    </source>
</evidence>
<evidence type="ECO:0000256" key="3">
    <source>
        <dbReference type="ARBA" id="ARBA00022692"/>
    </source>
</evidence>